<evidence type="ECO:0000256" key="1">
    <source>
        <dbReference type="PROSITE-ProRule" id="PRU00473"/>
    </source>
</evidence>
<reference evidence="4 5" key="1">
    <citation type="submission" date="2016-10" db="EMBL/GenBank/DDBJ databases">
        <authorList>
            <person name="de Groot N.N."/>
        </authorList>
    </citation>
    <scope>NUCLEOTIDE SEQUENCE [LARGE SCALE GENOMIC DNA]</scope>
    <source>
        <strain evidence="4 5">DSM 25186</strain>
    </source>
</reference>
<organism evidence="4 5">
    <name type="scientific">Catalinimonas alkaloidigena</name>
    <dbReference type="NCBI Taxonomy" id="1075417"/>
    <lineage>
        <taxon>Bacteria</taxon>
        <taxon>Pseudomonadati</taxon>
        <taxon>Bacteroidota</taxon>
        <taxon>Cytophagia</taxon>
        <taxon>Cytophagales</taxon>
        <taxon>Catalimonadaceae</taxon>
        <taxon>Catalinimonas</taxon>
    </lineage>
</organism>
<keyword evidence="5" id="KW-1185">Reference proteome</keyword>
<dbReference type="CDD" id="cd07185">
    <property type="entry name" value="OmpA_C-like"/>
    <property type="match status" value="1"/>
</dbReference>
<dbReference type="AlphaFoldDB" id="A0A1G9MVU2"/>
<evidence type="ECO:0000313" key="5">
    <source>
        <dbReference type="Proteomes" id="UP000198510"/>
    </source>
</evidence>
<dbReference type="STRING" id="1075417.SAMN05421823_108104"/>
<proteinExistence type="predicted"/>
<sequence>MSTFTRSLTTLLLAVALLSSCVTRKRYDDLTAEKTQLESGLEACETRLAQLEEEMQQRNRAYSSLQENNRRLAEDSARLNQSYVKQKTLYDELNNTYEELIRNHNRLLSNSTAEANKLSGTLAEREQALIATEQRLQESRREIDELSNNLKAREERVKELEKVLADKEAAVNDLRTRVSNALLNFTEKDLTVDIRNGKVYVSLSEQLLFKSGSYAVDRKGVDALKKLAPILREQSDVSIMVEGHTDDVPIKTQCIADNWDLSALRATSIVRLLNEDGVDGARLIAAGRGEFVPIAEGKTATARQQNRRTEIILTPKLDELLQILEN</sequence>
<dbReference type="OrthoDB" id="9815217at2"/>
<protein>
    <submittedName>
        <fullName evidence="4">Chemotaxis protein MotB</fullName>
    </submittedName>
</protein>
<dbReference type="Gene3D" id="3.30.1330.60">
    <property type="entry name" value="OmpA-like domain"/>
    <property type="match status" value="1"/>
</dbReference>
<accession>A0A1G9MVU2</accession>
<dbReference type="Gene3D" id="1.20.5.490">
    <property type="entry name" value="Single helix bin"/>
    <property type="match status" value="1"/>
</dbReference>
<dbReference type="PROSITE" id="PS51123">
    <property type="entry name" value="OMPA_2"/>
    <property type="match status" value="1"/>
</dbReference>
<dbReference type="PANTHER" id="PTHR30329:SF21">
    <property type="entry name" value="LIPOPROTEIN YIAD-RELATED"/>
    <property type="match status" value="1"/>
</dbReference>
<dbReference type="InterPro" id="IPR050330">
    <property type="entry name" value="Bact_OuterMem_StrucFunc"/>
</dbReference>
<keyword evidence="2" id="KW-0175">Coiled coil</keyword>
<evidence type="ECO:0000256" key="2">
    <source>
        <dbReference type="SAM" id="Coils"/>
    </source>
</evidence>
<evidence type="ECO:0000313" key="4">
    <source>
        <dbReference type="EMBL" id="SDL78392.1"/>
    </source>
</evidence>
<dbReference type="GO" id="GO:0016020">
    <property type="term" value="C:membrane"/>
    <property type="evidence" value="ECO:0007669"/>
    <property type="project" value="UniProtKB-UniRule"/>
</dbReference>
<dbReference type="SUPFAM" id="SSF103088">
    <property type="entry name" value="OmpA-like"/>
    <property type="match status" value="1"/>
</dbReference>
<dbReference type="RefSeq" id="WP_089684947.1">
    <property type="nucleotide sequence ID" value="NZ_FNFO01000008.1"/>
</dbReference>
<dbReference type="PROSITE" id="PS51257">
    <property type="entry name" value="PROKAR_LIPOPROTEIN"/>
    <property type="match status" value="1"/>
</dbReference>
<dbReference type="InterPro" id="IPR036737">
    <property type="entry name" value="OmpA-like_sf"/>
</dbReference>
<gene>
    <name evidence="4" type="ORF">SAMN05421823_108104</name>
</gene>
<dbReference type="Proteomes" id="UP000198510">
    <property type="component" value="Unassembled WGS sequence"/>
</dbReference>
<dbReference type="InterPro" id="IPR006665">
    <property type="entry name" value="OmpA-like"/>
</dbReference>
<feature type="coiled-coil region" evidence="2">
    <location>
        <begin position="27"/>
        <end position="177"/>
    </location>
</feature>
<keyword evidence="1" id="KW-0472">Membrane</keyword>
<evidence type="ECO:0000259" key="3">
    <source>
        <dbReference type="PROSITE" id="PS51123"/>
    </source>
</evidence>
<name>A0A1G9MVU2_9BACT</name>
<feature type="domain" description="OmpA-like" evidence="3">
    <location>
        <begin position="196"/>
        <end position="317"/>
    </location>
</feature>
<dbReference type="PANTHER" id="PTHR30329">
    <property type="entry name" value="STATOR ELEMENT OF FLAGELLAR MOTOR COMPLEX"/>
    <property type="match status" value="1"/>
</dbReference>
<dbReference type="Pfam" id="PF00691">
    <property type="entry name" value="OmpA"/>
    <property type="match status" value="1"/>
</dbReference>
<dbReference type="EMBL" id="FNFO01000008">
    <property type="protein sequence ID" value="SDL78392.1"/>
    <property type="molecule type" value="Genomic_DNA"/>
</dbReference>